<keyword evidence="6 10" id="KW-0418">Kinase</keyword>
<evidence type="ECO:0000256" key="1">
    <source>
        <dbReference type="ARBA" id="ARBA00000085"/>
    </source>
</evidence>
<keyword evidence="5" id="KW-0547">Nucleotide-binding</keyword>
<dbReference type="InterPro" id="IPR003594">
    <property type="entry name" value="HATPase_dom"/>
</dbReference>
<dbReference type="EC" id="2.7.13.3" evidence="2"/>
<gene>
    <name evidence="10" type="ORF">D4L85_13355</name>
</gene>
<dbReference type="AlphaFoldDB" id="A0A385SMC1"/>
<dbReference type="KEGG" id="chk:D4L85_13355"/>
<feature type="domain" description="Histidine kinase" evidence="9">
    <location>
        <begin position="29"/>
        <end position="237"/>
    </location>
</feature>
<keyword evidence="8" id="KW-0902">Two-component regulatory system</keyword>
<reference evidence="11" key="1">
    <citation type="submission" date="2018-09" db="EMBL/GenBank/DDBJ databases">
        <title>Chryseolinea sp. KIS68-18 isolated from soil.</title>
        <authorList>
            <person name="Weon H.-Y."/>
            <person name="Kwon S.-W."/>
            <person name="Lee S.A."/>
        </authorList>
    </citation>
    <scope>NUCLEOTIDE SEQUENCE [LARGE SCALE GENOMIC DNA]</scope>
    <source>
        <strain evidence="11">KIS68-18</strain>
    </source>
</reference>
<evidence type="ECO:0000313" key="11">
    <source>
        <dbReference type="Proteomes" id="UP000266183"/>
    </source>
</evidence>
<dbReference type="GO" id="GO:0007234">
    <property type="term" value="P:osmosensory signaling via phosphorelay pathway"/>
    <property type="evidence" value="ECO:0007669"/>
    <property type="project" value="TreeGrafter"/>
</dbReference>
<protein>
    <recommendedName>
        <fullName evidence="2">histidine kinase</fullName>
        <ecNumber evidence="2">2.7.13.3</ecNumber>
    </recommendedName>
</protein>
<dbReference type="InterPro" id="IPR036097">
    <property type="entry name" value="HisK_dim/P_sf"/>
</dbReference>
<dbReference type="SMART" id="SM00388">
    <property type="entry name" value="HisKA"/>
    <property type="match status" value="1"/>
</dbReference>
<dbReference type="PROSITE" id="PS50109">
    <property type="entry name" value="HIS_KIN"/>
    <property type="match status" value="1"/>
</dbReference>
<dbReference type="Gene3D" id="3.30.565.10">
    <property type="entry name" value="Histidine kinase-like ATPase, C-terminal domain"/>
    <property type="match status" value="1"/>
</dbReference>
<keyword evidence="7" id="KW-0067">ATP-binding</keyword>
<dbReference type="GO" id="GO:0030295">
    <property type="term" value="F:protein kinase activator activity"/>
    <property type="evidence" value="ECO:0007669"/>
    <property type="project" value="TreeGrafter"/>
</dbReference>
<keyword evidence="3" id="KW-0597">Phosphoprotein</keyword>
<dbReference type="Proteomes" id="UP000266183">
    <property type="component" value="Chromosome"/>
</dbReference>
<evidence type="ECO:0000256" key="2">
    <source>
        <dbReference type="ARBA" id="ARBA00012438"/>
    </source>
</evidence>
<dbReference type="CDD" id="cd00082">
    <property type="entry name" value="HisKA"/>
    <property type="match status" value="1"/>
</dbReference>
<sequence length="243" mass="27648">MVENKTEELRETIKRLIETDKGLDTFLYRSSHDLRGPITSLLGLAQIAKMQNHQDDLDTYFESMEHTASKMLRLLHRLNDTGALFRYKRRMETINMEEIIQSIKFQLDNSSDMVKIEIENRIDEPISSDPVLLNNIVLNLMENSIVFRGEIDPFVKSVFYLNDQHLVIKTIDNGIGIPPSVKDRIFEMFYRGSQKSVGNGLGLFMVKKALEILQGSIAIESQPNDLTTVTVTIPLGNTVAFGI</sequence>
<dbReference type="SUPFAM" id="SSF55874">
    <property type="entry name" value="ATPase domain of HSP90 chaperone/DNA topoisomerase II/histidine kinase"/>
    <property type="match status" value="1"/>
</dbReference>
<dbReference type="InterPro" id="IPR003661">
    <property type="entry name" value="HisK_dim/P_dom"/>
</dbReference>
<dbReference type="Pfam" id="PF02518">
    <property type="entry name" value="HATPase_c"/>
    <property type="match status" value="1"/>
</dbReference>
<dbReference type="GO" id="GO:0000155">
    <property type="term" value="F:phosphorelay sensor kinase activity"/>
    <property type="evidence" value="ECO:0007669"/>
    <property type="project" value="InterPro"/>
</dbReference>
<dbReference type="PANTHER" id="PTHR42878">
    <property type="entry name" value="TWO-COMPONENT HISTIDINE KINASE"/>
    <property type="match status" value="1"/>
</dbReference>
<dbReference type="CDD" id="cd00075">
    <property type="entry name" value="HATPase"/>
    <property type="match status" value="1"/>
</dbReference>
<evidence type="ECO:0000256" key="7">
    <source>
        <dbReference type="ARBA" id="ARBA00022840"/>
    </source>
</evidence>
<dbReference type="Pfam" id="PF00512">
    <property type="entry name" value="HisKA"/>
    <property type="match status" value="1"/>
</dbReference>
<dbReference type="InterPro" id="IPR050351">
    <property type="entry name" value="BphY/WalK/GraS-like"/>
</dbReference>
<dbReference type="PRINTS" id="PR00344">
    <property type="entry name" value="BCTRLSENSOR"/>
</dbReference>
<evidence type="ECO:0000256" key="4">
    <source>
        <dbReference type="ARBA" id="ARBA00022679"/>
    </source>
</evidence>
<dbReference type="InterPro" id="IPR036890">
    <property type="entry name" value="HATPase_C_sf"/>
</dbReference>
<dbReference type="InterPro" id="IPR005467">
    <property type="entry name" value="His_kinase_dom"/>
</dbReference>
<evidence type="ECO:0000256" key="5">
    <source>
        <dbReference type="ARBA" id="ARBA00022741"/>
    </source>
</evidence>
<dbReference type="GO" id="GO:0000156">
    <property type="term" value="F:phosphorelay response regulator activity"/>
    <property type="evidence" value="ECO:0007669"/>
    <property type="project" value="TreeGrafter"/>
</dbReference>
<name>A0A385SMC1_9BACT</name>
<evidence type="ECO:0000259" key="9">
    <source>
        <dbReference type="PROSITE" id="PS50109"/>
    </source>
</evidence>
<proteinExistence type="predicted"/>
<comment type="catalytic activity">
    <reaction evidence="1">
        <text>ATP + protein L-histidine = ADP + protein N-phospho-L-histidine.</text>
        <dbReference type="EC" id="2.7.13.3"/>
    </reaction>
</comment>
<evidence type="ECO:0000256" key="6">
    <source>
        <dbReference type="ARBA" id="ARBA00022777"/>
    </source>
</evidence>
<dbReference type="InterPro" id="IPR004358">
    <property type="entry name" value="Sig_transdc_His_kin-like_C"/>
</dbReference>
<dbReference type="Gene3D" id="1.10.287.130">
    <property type="match status" value="1"/>
</dbReference>
<keyword evidence="4" id="KW-0808">Transferase</keyword>
<organism evidence="10 11">
    <name type="scientific">Chryseolinea soli</name>
    <dbReference type="NCBI Taxonomy" id="2321403"/>
    <lineage>
        <taxon>Bacteria</taxon>
        <taxon>Pseudomonadati</taxon>
        <taxon>Bacteroidota</taxon>
        <taxon>Cytophagia</taxon>
        <taxon>Cytophagales</taxon>
        <taxon>Fulvivirgaceae</taxon>
        <taxon>Chryseolinea</taxon>
    </lineage>
</organism>
<dbReference type="SMART" id="SM00387">
    <property type="entry name" value="HATPase_c"/>
    <property type="match status" value="1"/>
</dbReference>
<dbReference type="GO" id="GO:0005524">
    <property type="term" value="F:ATP binding"/>
    <property type="evidence" value="ECO:0007669"/>
    <property type="project" value="UniProtKB-KW"/>
</dbReference>
<dbReference type="SUPFAM" id="SSF47384">
    <property type="entry name" value="Homodimeric domain of signal transducing histidine kinase"/>
    <property type="match status" value="1"/>
</dbReference>
<accession>A0A385SMC1</accession>
<evidence type="ECO:0000313" key="10">
    <source>
        <dbReference type="EMBL" id="AYB31501.1"/>
    </source>
</evidence>
<keyword evidence="11" id="KW-1185">Reference proteome</keyword>
<evidence type="ECO:0000256" key="8">
    <source>
        <dbReference type="ARBA" id="ARBA00023012"/>
    </source>
</evidence>
<dbReference type="PANTHER" id="PTHR42878:SF7">
    <property type="entry name" value="SENSOR HISTIDINE KINASE GLRK"/>
    <property type="match status" value="1"/>
</dbReference>
<dbReference type="EMBL" id="CP032382">
    <property type="protein sequence ID" value="AYB31501.1"/>
    <property type="molecule type" value="Genomic_DNA"/>
</dbReference>
<evidence type="ECO:0000256" key="3">
    <source>
        <dbReference type="ARBA" id="ARBA00022553"/>
    </source>
</evidence>